<evidence type="ECO:0000313" key="4">
    <source>
        <dbReference type="EMBL" id="KAF3073164.1"/>
    </source>
</evidence>
<evidence type="ECO:0000256" key="3">
    <source>
        <dbReference type="SAM" id="Phobius"/>
    </source>
</evidence>
<reference evidence="4 5" key="1">
    <citation type="submission" date="2018-06" db="EMBL/GenBank/DDBJ databases">
        <title>Genome analysis of cellulolytic fungus Trichoderma lentiforme CFAM-422.</title>
        <authorList>
            <person name="Steindorff A.S."/>
            <person name="Formighieri E.F."/>
            <person name="Midorikawa G.E.O."/>
            <person name="Tamietti M.S."/>
            <person name="Ramos E.Z."/>
            <person name="Silva A.S."/>
            <person name="Bon E.P.S."/>
            <person name="Mendes T.D."/>
            <person name="Damaso M.C.T."/>
            <person name="Favaro L.C.L."/>
        </authorList>
    </citation>
    <scope>NUCLEOTIDE SEQUENCE [LARGE SCALE GENOMIC DNA]</scope>
    <source>
        <strain evidence="4 5">CFAM-422</strain>
    </source>
</reference>
<dbReference type="EMBL" id="QLNT01000007">
    <property type="protein sequence ID" value="KAF3073164.1"/>
    <property type="molecule type" value="Genomic_DNA"/>
</dbReference>
<dbReference type="AlphaFoldDB" id="A0A9P4XIS2"/>
<organism evidence="4 5">
    <name type="scientific">Trichoderma lentiforme</name>
    <dbReference type="NCBI Taxonomy" id="1567552"/>
    <lineage>
        <taxon>Eukaryota</taxon>
        <taxon>Fungi</taxon>
        <taxon>Dikarya</taxon>
        <taxon>Ascomycota</taxon>
        <taxon>Pezizomycotina</taxon>
        <taxon>Sordariomycetes</taxon>
        <taxon>Hypocreomycetidae</taxon>
        <taxon>Hypocreales</taxon>
        <taxon>Hypocreaceae</taxon>
        <taxon>Trichoderma</taxon>
    </lineage>
</organism>
<dbReference type="InterPro" id="IPR029055">
    <property type="entry name" value="Ntn_hydrolases_N"/>
</dbReference>
<dbReference type="Gene3D" id="3.60.20.30">
    <property type="entry name" value="(Glycosyl)asparaginase"/>
    <property type="match status" value="1"/>
</dbReference>
<feature type="transmembrane region" description="Helical" evidence="3">
    <location>
        <begin position="659"/>
        <end position="682"/>
    </location>
</feature>
<dbReference type="GO" id="GO:0005737">
    <property type="term" value="C:cytoplasm"/>
    <property type="evidence" value="ECO:0007669"/>
    <property type="project" value="TreeGrafter"/>
</dbReference>
<gene>
    <name evidence="4" type="ORF">CFAM422_005125</name>
</gene>
<dbReference type="Gene3D" id="1.20.1250.20">
    <property type="entry name" value="MFS general substrate transporter like domains"/>
    <property type="match status" value="2"/>
</dbReference>
<keyword evidence="3" id="KW-0812">Transmembrane</keyword>
<feature type="transmembrane region" description="Helical" evidence="3">
    <location>
        <begin position="848"/>
        <end position="867"/>
    </location>
</feature>
<dbReference type="InterPro" id="IPR000246">
    <property type="entry name" value="Peptidase_T2"/>
</dbReference>
<feature type="transmembrane region" description="Helical" evidence="3">
    <location>
        <begin position="778"/>
        <end position="803"/>
    </location>
</feature>
<sequence>MLACGGIVLHGGASESWIGNAESYHTTNTFLKGLVSRAEASLEKGTLAVDVAEEVVAELEDYPAFNAGKGAAVNVDGNFEVEAGIVNGATSAYRAAVCLHETKNPIKLARAMLDNSGPTTPVFIAGSGGDELAKQLGLEIVPNSYFATESRTSYWHKKKAEMSEHGTVGAVVLDVHGNLAAANSTGGMMFKPVGRVGDTAVLGSGLYADKKVAIACSGGGEAILASMLAGRIANLYSNGITIAKAVEQAMRDASQLFPTISCGVIAITADGQQTAQCNSRIFNIGSSGSKSGSSHVGLLPCTMPIITPLCFYEDELMRVGVSRHPTRLNQLTFQLKQDLSLVNMSEEQVYALFGKLKSICQSLVQSTGASDVAMVSWAGCTGGHLFPIGEDGEPKREVESETDRAEDYQTVFGNGFMAIRQRVATGTTNGGDVADASLLLLGDAEIRWAVELFQRALEKDASLRMGLHSGGWSLFAGRQLAPLSLSAPSSSAPSSSYCYRDVLVASSYIDPYWPSPAPFQHPTSYRNNNNESLPFTTALGPRSLDMAALLRLADKLRDFASHNALPMAVQSWKTVEVMAGYNANKTRLYAAIAGSVVLTDMVGVKKRGYYQSINYVNFGTGSALGSVAGGAIVERFGWRWLYMVVCPKFHLIMRLKADLIWYTFQIQVPFCIITLIMVYFFVPSNTENMSAEETNFPLDLRQLLHTFDWKGALFLVLVLGLLMFVLGAAGNVLPWTNPFILLASALFPFMVYLLARAEVDAAKPILPPILAGFPFRNIMMNAFLLSMINYIIMYNATFFFQSVLVESATLASTHLVVPSIAFTLISAISGTAIARLETPKPTLQLSQFLLLGGAACLLLMPTLLPSLQTPGVVYSLCLAMPILGVGMMAPSALLLLLGMSNRENHATMNGGFIMMRSLGGFTATSVSTTVVQNIFQRTMRPYMVNVEAREKINLARLNIDSLRTLEEPLRGQVIQAYKTGFTALFGLIALLSILIFIGFIGVTNQGAENVTHDGTGYEPITEMEEVRSDTGSGA</sequence>
<dbReference type="InterPro" id="IPR036259">
    <property type="entry name" value="MFS_trans_sf"/>
</dbReference>
<feature type="transmembrane region" description="Helical" evidence="3">
    <location>
        <begin position="711"/>
        <end position="733"/>
    </location>
</feature>
<dbReference type="SUPFAM" id="SSF56235">
    <property type="entry name" value="N-terminal nucleophile aminohydrolases (Ntn hydrolases)"/>
    <property type="match status" value="1"/>
</dbReference>
<comment type="caution">
    <text evidence="4">The sequence shown here is derived from an EMBL/GenBank/DDBJ whole genome shotgun (WGS) entry which is preliminary data.</text>
</comment>
<dbReference type="Pfam" id="PF01112">
    <property type="entry name" value="Asparaginase_2"/>
    <property type="match status" value="1"/>
</dbReference>
<feature type="transmembrane region" description="Helical" evidence="3">
    <location>
        <begin position="739"/>
        <end position="757"/>
    </location>
</feature>
<keyword evidence="5" id="KW-1185">Reference proteome</keyword>
<evidence type="ECO:0000256" key="2">
    <source>
        <dbReference type="PIRSR" id="PIRSR600246-3"/>
    </source>
</evidence>
<protein>
    <submittedName>
        <fullName evidence="4">Isoaspartyl peptidase/L-asparaginase 1</fullName>
    </submittedName>
</protein>
<feature type="transmembrane region" description="Helical" evidence="3">
    <location>
        <begin position="981"/>
        <end position="1002"/>
    </location>
</feature>
<feature type="transmembrane region" description="Helical" evidence="3">
    <location>
        <begin position="873"/>
        <end position="897"/>
    </location>
</feature>
<dbReference type="PANTHER" id="PTHR10188:SF43">
    <property type="entry name" value="ASPARAGINASE (EUROFUNG)"/>
    <property type="match status" value="1"/>
</dbReference>
<accession>A0A9P4XIS2</accession>
<feature type="active site" description="Nucleophile" evidence="1">
    <location>
        <position position="167"/>
    </location>
</feature>
<feature type="site" description="Cleavage; by autolysis" evidence="2">
    <location>
        <begin position="166"/>
        <end position="167"/>
    </location>
</feature>
<evidence type="ECO:0000256" key="1">
    <source>
        <dbReference type="PIRSR" id="PIRSR600246-1"/>
    </source>
</evidence>
<dbReference type="GO" id="GO:0016787">
    <property type="term" value="F:hydrolase activity"/>
    <property type="evidence" value="ECO:0007669"/>
    <property type="project" value="InterPro"/>
</dbReference>
<keyword evidence="3" id="KW-0472">Membrane</keyword>
<name>A0A9P4XIS2_9HYPO</name>
<dbReference type="Proteomes" id="UP000801864">
    <property type="component" value="Unassembled WGS sequence"/>
</dbReference>
<dbReference type="SUPFAM" id="SSF103473">
    <property type="entry name" value="MFS general substrate transporter"/>
    <property type="match status" value="2"/>
</dbReference>
<proteinExistence type="predicted"/>
<keyword evidence="3" id="KW-1133">Transmembrane helix</keyword>
<dbReference type="PANTHER" id="PTHR10188">
    <property type="entry name" value="L-ASPARAGINASE"/>
    <property type="match status" value="1"/>
</dbReference>
<feature type="transmembrane region" description="Helical" evidence="3">
    <location>
        <begin position="815"/>
        <end position="836"/>
    </location>
</feature>
<evidence type="ECO:0000313" key="5">
    <source>
        <dbReference type="Proteomes" id="UP000801864"/>
    </source>
</evidence>